<evidence type="ECO:0000256" key="1">
    <source>
        <dbReference type="SAM" id="MobiDB-lite"/>
    </source>
</evidence>
<gene>
    <name evidence="2" type="ORF">D9C73_021870</name>
</gene>
<dbReference type="Proteomes" id="UP000298787">
    <property type="component" value="Chromosome 19"/>
</dbReference>
<proteinExistence type="predicted"/>
<organism evidence="2 3">
    <name type="scientific">Collichthys lucidus</name>
    <name type="common">Big head croaker</name>
    <name type="synonym">Sciaena lucida</name>
    <dbReference type="NCBI Taxonomy" id="240159"/>
    <lineage>
        <taxon>Eukaryota</taxon>
        <taxon>Metazoa</taxon>
        <taxon>Chordata</taxon>
        <taxon>Craniata</taxon>
        <taxon>Vertebrata</taxon>
        <taxon>Euteleostomi</taxon>
        <taxon>Actinopterygii</taxon>
        <taxon>Neopterygii</taxon>
        <taxon>Teleostei</taxon>
        <taxon>Neoteleostei</taxon>
        <taxon>Acanthomorphata</taxon>
        <taxon>Eupercaria</taxon>
        <taxon>Sciaenidae</taxon>
        <taxon>Collichthys</taxon>
    </lineage>
</organism>
<evidence type="ECO:0000313" key="3">
    <source>
        <dbReference type="Proteomes" id="UP000298787"/>
    </source>
</evidence>
<sequence>MEATPRIINTIRGTAAITKIRSRIETERGLTGTKTTETGDMGGMVRTETKTDFMSKDLCPQEEHCFFYKGHSFSREQGRWTLLKLLSDQLTELLAGSKT</sequence>
<dbReference type="AlphaFoldDB" id="A0A4U5VHX1"/>
<feature type="region of interest" description="Disordered" evidence="1">
    <location>
        <begin position="24"/>
        <end position="45"/>
    </location>
</feature>
<protein>
    <submittedName>
        <fullName evidence="2">Uncharacterized protein</fullName>
    </submittedName>
</protein>
<name>A0A4U5VHX1_COLLU</name>
<keyword evidence="3" id="KW-1185">Reference proteome</keyword>
<evidence type="ECO:0000313" key="2">
    <source>
        <dbReference type="EMBL" id="TKS87746.1"/>
    </source>
</evidence>
<dbReference type="EMBL" id="CM014096">
    <property type="protein sequence ID" value="TKS87746.1"/>
    <property type="molecule type" value="Genomic_DNA"/>
</dbReference>
<reference evidence="2 3" key="1">
    <citation type="submission" date="2019-01" db="EMBL/GenBank/DDBJ databases">
        <title>Genome Assembly of Collichthys lucidus.</title>
        <authorList>
            <person name="Cai M."/>
            <person name="Xiao S."/>
        </authorList>
    </citation>
    <scope>NUCLEOTIDE SEQUENCE [LARGE SCALE GENOMIC DNA]</scope>
    <source>
        <strain evidence="2">JT15FE1705JMU</strain>
        <tissue evidence="2">Muscle</tissue>
    </source>
</reference>
<accession>A0A4U5VHX1</accession>